<dbReference type="SUPFAM" id="SSF55073">
    <property type="entry name" value="Nucleotide cyclase"/>
    <property type="match status" value="1"/>
</dbReference>
<dbReference type="Pfam" id="PF00990">
    <property type="entry name" value="GGDEF"/>
    <property type="match status" value="1"/>
</dbReference>
<dbReference type="RefSeq" id="WP_187024993.1">
    <property type="nucleotide sequence ID" value="NZ_JACRUP010000001.1"/>
</dbReference>
<protein>
    <submittedName>
        <fullName evidence="4">RNase E specificity factor CsrD</fullName>
    </submittedName>
</protein>
<reference evidence="4" key="1">
    <citation type="submission" date="2020-08" db="EMBL/GenBank/DDBJ databases">
        <title>Genome Sequencing and Pan-Genome Analysis of Migratory bird Vibrio Strains, Inner Mongolia.</title>
        <authorList>
            <person name="Zheng L."/>
        </authorList>
    </citation>
    <scope>NUCLEOTIDE SEQUENCE</scope>
    <source>
        <strain evidence="4">M13F</strain>
    </source>
</reference>
<keyword evidence="1" id="KW-0472">Membrane</keyword>
<dbReference type="PANTHER" id="PTHR33121">
    <property type="entry name" value="CYCLIC DI-GMP PHOSPHODIESTERASE PDEF"/>
    <property type="match status" value="1"/>
</dbReference>
<dbReference type="InterPro" id="IPR035919">
    <property type="entry name" value="EAL_sf"/>
</dbReference>
<dbReference type="InterPro" id="IPR001633">
    <property type="entry name" value="EAL_dom"/>
</dbReference>
<comment type="caution">
    <text evidence="4">The sequence shown here is derived from an EMBL/GenBank/DDBJ whole genome shotgun (WGS) entry which is preliminary data.</text>
</comment>
<dbReference type="InterPro" id="IPR043128">
    <property type="entry name" value="Rev_trsase/Diguanyl_cyclase"/>
</dbReference>
<dbReference type="AlphaFoldDB" id="A0A9X0UGZ4"/>
<sequence>MRYTPTLKLSTRLVAFVTLIVTSAMFILFIGGALSFQRMGQDYLKHYLSGIVDVVDQELHDPQAAKSMPDWMPKILQASSIVELELTTSSEIVYRFYDNTSRITADRLTQMTFPLPSHPSYVIHFKAVPPYLGYNYSFGAMWSITLAIGLVIFCLVRATKWLREQLLGSELLEERGRMILAGRVEQYAKGDEREWPYTASEAIDVLIEELQDARQERSRFDSFIRSQTFLDQLTGAANRVLFDSKLESALLESGARGGVIMIRLDELDTAREQQGKVIIDDFIVEVGECIANVIARYPDVVLSRYYDSVFAIFMPHQTSKDVSHVASQCLKLLERLSPPYPLDRENWFHIGMSMYQEGERRGRIIDETETALRSAQMQGCNAWSRFKKLVTVDNERGSVRWRTLFEQSLIPEKIRLFRQPCYLISEENQLTLIHDELFVRIYDPVQGMLKASRFNSALETVGYEAMLDRAVFVRVLQLLKNQASAEHYSINLHVVPFADKHYWRWFCHEIMQLPYALRTRLSFEFAEGRLVQHLDYMRPVLRMIAGLGCKLVVGQAGRTIVATHYIKDLRINYLKLHRSLIKNIDQRHENQLFVRSMIGVCGGTSTQVIAVGVETQAEWQMLIALGIHGGQGRWFAAEQPWIVAPSTEQPSVKPGKRNRWRTK</sequence>
<feature type="domain" description="GGDEF" evidence="3">
    <location>
        <begin position="255"/>
        <end position="388"/>
    </location>
</feature>
<dbReference type="PROSITE" id="PS50883">
    <property type="entry name" value="EAL"/>
    <property type="match status" value="1"/>
</dbReference>
<feature type="transmembrane region" description="Helical" evidence="1">
    <location>
        <begin position="136"/>
        <end position="156"/>
    </location>
</feature>
<dbReference type="InterPro" id="IPR000160">
    <property type="entry name" value="GGDEF_dom"/>
</dbReference>
<evidence type="ECO:0000256" key="1">
    <source>
        <dbReference type="SAM" id="Phobius"/>
    </source>
</evidence>
<dbReference type="GO" id="GO:0071111">
    <property type="term" value="F:cyclic-guanylate-specific phosphodiesterase activity"/>
    <property type="evidence" value="ECO:0007669"/>
    <property type="project" value="InterPro"/>
</dbReference>
<dbReference type="NCBIfam" id="NF008281">
    <property type="entry name" value="PRK11059.1"/>
    <property type="match status" value="1"/>
</dbReference>
<evidence type="ECO:0000313" key="4">
    <source>
        <dbReference type="EMBL" id="MBC5849366.1"/>
    </source>
</evidence>
<dbReference type="PROSITE" id="PS50887">
    <property type="entry name" value="GGDEF"/>
    <property type="match status" value="1"/>
</dbReference>
<dbReference type="Proteomes" id="UP000615796">
    <property type="component" value="Unassembled WGS sequence"/>
</dbReference>
<keyword evidence="1" id="KW-0812">Transmembrane</keyword>
<feature type="transmembrane region" description="Helical" evidence="1">
    <location>
        <begin position="12"/>
        <end position="36"/>
    </location>
</feature>
<dbReference type="SMART" id="SM00052">
    <property type="entry name" value="EAL"/>
    <property type="match status" value="1"/>
</dbReference>
<dbReference type="InterPro" id="IPR050706">
    <property type="entry name" value="Cyclic-di-GMP_PDE-like"/>
</dbReference>
<dbReference type="Gene3D" id="3.20.20.450">
    <property type="entry name" value="EAL domain"/>
    <property type="match status" value="1"/>
</dbReference>
<accession>A0A9X0UGZ4</accession>
<gene>
    <name evidence="4" type="primary">csrD</name>
    <name evidence="4" type="ORF">H8Q88_00060</name>
</gene>
<keyword evidence="1" id="KW-1133">Transmembrane helix</keyword>
<keyword evidence="5" id="KW-1185">Reference proteome</keyword>
<dbReference type="Pfam" id="PF17157">
    <property type="entry name" value="GAPES4"/>
    <property type="match status" value="1"/>
</dbReference>
<dbReference type="Pfam" id="PF00563">
    <property type="entry name" value="EAL"/>
    <property type="match status" value="1"/>
</dbReference>
<dbReference type="PANTHER" id="PTHR33121:SF32">
    <property type="entry name" value="RNASE E SPECIFICITY FACTOR CSRD"/>
    <property type="match status" value="1"/>
</dbReference>
<name>A0A9X0UGZ4_VIBME</name>
<dbReference type="InterPro" id="IPR029787">
    <property type="entry name" value="Nucleotide_cyclase"/>
</dbReference>
<dbReference type="EMBL" id="JACRUP010000001">
    <property type="protein sequence ID" value="MBC5849366.1"/>
    <property type="molecule type" value="Genomic_DNA"/>
</dbReference>
<feature type="domain" description="EAL" evidence="2">
    <location>
        <begin position="398"/>
        <end position="652"/>
    </location>
</feature>
<evidence type="ECO:0000259" key="3">
    <source>
        <dbReference type="PROSITE" id="PS50887"/>
    </source>
</evidence>
<evidence type="ECO:0000313" key="5">
    <source>
        <dbReference type="Proteomes" id="UP000615796"/>
    </source>
</evidence>
<dbReference type="SUPFAM" id="SSF141868">
    <property type="entry name" value="EAL domain-like"/>
    <property type="match status" value="1"/>
</dbReference>
<dbReference type="Gene3D" id="3.30.70.270">
    <property type="match status" value="1"/>
</dbReference>
<organism evidence="4 5">
    <name type="scientific">Vibrio metschnikovii</name>
    <dbReference type="NCBI Taxonomy" id="28172"/>
    <lineage>
        <taxon>Bacteria</taxon>
        <taxon>Pseudomonadati</taxon>
        <taxon>Pseudomonadota</taxon>
        <taxon>Gammaproteobacteria</taxon>
        <taxon>Vibrionales</taxon>
        <taxon>Vibrionaceae</taxon>
        <taxon>Vibrio</taxon>
    </lineage>
</organism>
<dbReference type="InterPro" id="IPR033423">
    <property type="entry name" value="GAPES4"/>
</dbReference>
<proteinExistence type="predicted"/>
<dbReference type="SMART" id="SM00267">
    <property type="entry name" value="GGDEF"/>
    <property type="match status" value="1"/>
</dbReference>
<dbReference type="CDD" id="cd01948">
    <property type="entry name" value="EAL"/>
    <property type="match status" value="1"/>
</dbReference>
<evidence type="ECO:0000259" key="2">
    <source>
        <dbReference type="PROSITE" id="PS50883"/>
    </source>
</evidence>